<dbReference type="OrthoDB" id="10508266at2759"/>
<reference evidence="1 2" key="1">
    <citation type="submission" date="2019-03" db="EMBL/GenBank/DDBJ databases">
        <title>First draft genome of Liparis tanakae, snailfish: a comprehensive survey of snailfish specific genes.</title>
        <authorList>
            <person name="Kim W."/>
            <person name="Song I."/>
            <person name="Jeong J.-H."/>
            <person name="Kim D."/>
            <person name="Kim S."/>
            <person name="Ryu S."/>
            <person name="Song J.Y."/>
            <person name="Lee S.K."/>
        </authorList>
    </citation>
    <scope>NUCLEOTIDE SEQUENCE [LARGE SCALE GENOMIC DNA]</scope>
    <source>
        <tissue evidence="1">Muscle</tissue>
    </source>
</reference>
<evidence type="ECO:0000313" key="1">
    <source>
        <dbReference type="EMBL" id="TNN76354.1"/>
    </source>
</evidence>
<evidence type="ECO:0000313" key="2">
    <source>
        <dbReference type="Proteomes" id="UP000314294"/>
    </source>
</evidence>
<accession>A0A4Z2IG14</accession>
<dbReference type="AlphaFoldDB" id="A0A4Z2IG14"/>
<dbReference type="Proteomes" id="UP000314294">
    <property type="component" value="Unassembled WGS sequence"/>
</dbReference>
<proteinExistence type="predicted"/>
<protein>
    <submittedName>
        <fullName evidence="1">Uncharacterized protein</fullName>
    </submittedName>
</protein>
<organism evidence="1 2">
    <name type="scientific">Liparis tanakae</name>
    <name type="common">Tanaka's snailfish</name>
    <dbReference type="NCBI Taxonomy" id="230148"/>
    <lineage>
        <taxon>Eukaryota</taxon>
        <taxon>Metazoa</taxon>
        <taxon>Chordata</taxon>
        <taxon>Craniata</taxon>
        <taxon>Vertebrata</taxon>
        <taxon>Euteleostomi</taxon>
        <taxon>Actinopterygii</taxon>
        <taxon>Neopterygii</taxon>
        <taxon>Teleostei</taxon>
        <taxon>Neoteleostei</taxon>
        <taxon>Acanthomorphata</taxon>
        <taxon>Eupercaria</taxon>
        <taxon>Perciformes</taxon>
        <taxon>Cottioidei</taxon>
        <taxon>Cottales</taxon>
        <taxon>Liparidae</taxon>
        <taxon>Liparis</taxon>
    </lineage>
</organism>
<keyword evidence="2" id="KW-1185">Reference proteome</keyword>
<dbReference type="EMBL" id="SRLO01000094">
    <property type="protein sequence ID" value="TNN76354.1"/>
    <property type="molecule type" value="Genomic_DNA"/>
</dbReference>
<sequence>MQRKPEGGHQLCSAAGPTAHFVAFDKSKTNSHFGILSRSISLTEEAFKKERPLGRSHSSRPPLFSPSFLLALGTDLAAHAHLLKRPVIARSLEPSGWEAFPQLPGGEFVLRGAGHAPQTLDVKGQAHDGLGVGFGLAQHGPLGYVPQQQGTVLVSSQQEWSVTRVWLQEGGRTIKKEEGQ</sequence>
<name>A0A4Z2IG14_9TELE</name>
<comment type="caution">
    <text evidence="1">The sequence shown here is derived from an EMBL/GenBank/DDBJ whole genome shotgun (WGS) entry which is preliminary data.</text>
</comment>
<gene>
    <name evidence="1" type="ORF">EYF80_013433</name>
</gene>